<dbReference type="EMBL" id="JAGFNZ010000002">
    <property type="protein sequence ID" value="MBW7572613.1"/>
    <property type="molecule type" value="Genomic_DNA"/>
</dbReference>
<dbReference type="SUPFAM" id="SSF53706">
    <property type="entry name" value="Formate dehydrogenase/DMSO reductase, domains 1-3"/>
    <property type="match status" value="1"/>
</dbReference>
<name>A0ABS7DMU6_9FIRM</name>
<dbReference type="PANTHER" id="PTHR39450">
    <property type="entry name" value="MOLYBDOPTERIN OXIDOREDUCTASE, 4FE-4S CLUSTER-BINDING SUBUNIT"/>
    <property type="match status" value="1"/>
</dbReference>
<accession>A0ABS7DMU6</accession>
<proteinExistence type="predicted"/>
<dbReference type="Proteomes" id="UP000719942">
    <property type="component" value="Unassembled WGS sequence"/>
</dbReference>
<dbReference type="SUPFAM" id="SSF160148">
    <property type="entry name" value="CPE0013-like"/>
    <property type="match status" value="1"/>
</dbReference>
<dbReference type="RefSeq" id="WP_219965003.1">
    <property type="nucleotide sequence ID" value="NZ_JAGFNZ010000002.1"/>
</dbReference>
<gene>
    <name evidence="1" type="ORF">J5W02_07280</name>
</gene>
<comment type="caution">
    <text evidence="1">The sequence shown here is derived from an EMBL/GenBank/DDBJ whole genome shotgun (WGS) entry which is preliminary data.</text>
</comment>
<organism evidence="1 2">
    <name type="scientific">Caproiciproducens faecalis</name>
    <dbReference type="NCBI Taxonomy" id="2820301"/>
    <lineage>
        <taxon>Bacteria</taxon>
        <taxon>Bacillati</taxon>
        <taxon>Bacillota</taxon>
        <taxon>Clostridia</taxon>
        <taxon>Eubacteriales</taxon>
        <taxon>Acutalibacteraceae</taxon>
        <taxon>Caproiciproducens</taxon>
    </lineage>
</organism>
<protein>
    <submittedName>
        <fullName evidence="1">DUF1667 domain-containing protein</fullName>
    </submittedName>
</protein>
<evidence type="ECO:0000313" key="1">
    <source>
        <dbReference type="EMBL" id="MBW7572613.1"/>
    </source>
</evidence>
<dbReference type="InterPro" id="IPR036593">
    <property type="entry name" value="CPE0013-like_sf"/>
</dbReference>
<dbReference type="Gene3D" id="3.10.530.10">
    <property type="entry name" value="CPE0013-like"/>
    <property type="match status" value="1"/>
</dbReference>
<dbReference type="PANTHER" id="PTHR39450:SF1">
    <property type="entry name" value="DUF1667 DOMAIN-CONTAINING PROTEIN"/>
    <property type="match status" value="1"/>
</dbReference>
<reference evidence="1 2" key="1">
    <citation type="submission" date="2021-03" db="EMBL/GenBank/DDBJ databases">
        <title>Caproiciproducens sp. nov. isolated from feces of cow.</title>
        <authorList>
            <person name="Choi J.-Y."/>
        </authorList>
    </citation>
    <scope>NUCLEOTIDE SEQUENCE [LARGE SCALE GENOMIC DNA]</scope>
    <source>
        <strain evidence="1 2">AGMB10547</strain>
    </source>
</reference>
<keyword evidence="2" id="KW-1185">Reference proteome</keyword>
<dbReference type="Pfam" id="PF07892">
    <property type="entry name" value="DUF1667"/>
    <property type="match status" value="1"/>
</dbReference>
<sequence length="117" mass="12998">MIKEITCIGCPMGCRITAEVDGDKIISIEGYTCNIGKKYAQEELTLPTRMVTALMKVYGTTQPLSVKTSQPIEKSKIFDCLEEISRHTVMRPIHIGEVLIRNVCGTPVNIIATKELE</sequence>
<evidence type="ECO:0000313" key="2">
    <source>
        <dbReference type="Proteomes" id="UP000719942"/>
    </source>
</evidence>
<dbReference type="InterPro" id="IPR012460">
    <property type="entry name" value="DUF1667"/>
</dbReference>